<evidence type="ECO:0000313" key="7">
    <source>
        <dbReference type="EMBL" id="KAH6586105.1"/>
    </source>
</evidence>
<dbReference type="Proteomes" id="UP001648503">
    <property type="component" value="Unassembled WGS sequence"/>
</dbReference>
<evidence type="ECO:0000256" key="2">
    <source>
        <dbReference type="ARBA" id="ARBA00022692"/>
    </source>
</evidence>
<protein>
    <recommendedName>
        <fullName evidence="9">DUF300-domain-containing protein</fullName>
    </recommendedName>
</protein>
<evidence type="ECO:0000256" key="6">
    <source>
        <dbReference type="SAM" id="Phobius"/>
    </source>
</evidence>
<reference evidence="7 8" key="1">
    <citation type="submission" date="2021-02" db="EMBL/GenBank/DDBJ databases">
        <title>Variation within the Batrachochytrium salamandrivorans European outbreak.</title>
        <authorList>
            <person name="Kelly M."/>
            <person name="Pasmans F."/>
            <person name="Shea T.P."/>
            <person name="Munoz J.F."/>
            <person name="Carranza S."/>
            <person name="Cuomo C.A."/>
            <person name="Martel A."/>
        </authorList>
    </citation>
    <scope>NUCLEOTIDE SEQUENCE [LARGE SCALE GENOMIC DNA]</scope>
    <source>
        <strain evidence="7 8">AMFP18/2</strain>
    </source>
</reference>
<sequence>MLQLPASIEQGSSKVGAFAYSLAGLSVLIASVLSFYSMFLHLKNYRRPDLQRLIIRILWMVPVYAVASFVSLSSKYASYYIDTIRDVYEAFVIYSFFTFLINYLGGERALLSLLQERLRIHHLWPFHHFFSPMDISDPDTFLFLRRGVLQFVVIKPALAILIMVLKVFGQYEEGFISWESSYLYLSFAYNISVCWSMYCLVLFYIQCSHDLQPCRPMPKFICVKAIIFLTFWQGLFVAFLVAAGVISGSDQDELYSANNIALALQDVMICFEMPFFVWLHWYAFPWTDFDDSRLSSRVTLWYAVRDALGIKDLVQDTYYVFVNPPDLTRPFLRPSYRSYAETHSVAHWIEDEDEFTDTYYGSSSRNESSPLASSNNNERLHIGPSRQGRLYLGSDDENTAMLLEFSDPSEEEEQDYVQARQFVFGDFNFPVVHEDPRYHHPPQVRRIIEQHATHFNEQVAHRGANPGVSRELNSQAGYGSNGDQISPTSAAAHASDSRARSDFILVDDKENRSIGTSE</sequence>
<feature type="transmembrane region" description="Helical" evidence="6">
    <location>
        <begin position="20"/>
        <end position="41"/>
    </location>
</feature>
<dbReference type="SMART" id="SM01417">
    <property type="entry name" value="Solute_trans_a"/>
    <property type="match status" value="1"/>
</dbReference>
<organism evidence="7 8">
    <name type="scientific">Batrachochytrium salamandrivorans</name>
    <dbReference type="NCBI Taxonomy" id="1357716"/>
    <lineage>
        <taxon>Eukaryota</taxon>
        <taxon>Fungi</taxon>
        <taxon>Fungi incertae sedis</taxon>
        <taxon>Chytridiomycota</taxon>
        <taxon>Chytridiomycota incertae sedis</taxon>
        <taxon>Chytridiomycetes</taxon>
        <taxon>Rhizophydiales</taxon>
        <taxon>Rhizophydiales incertae sedis</taxon>
        <taxon>Batrachochytrium</taxon>
    </lineage>
</organism>
<dbReference type="PANTHER" id="PTHR23423">
    <property type="entry name" value="ORGANIC SOLUTE TRANSPORTER-RELATED"/>
    <property type="match status" value="1"/>
</dbReference>
<evidence type="ECO:0008006" key="9">
    <source>
        <dbReference type="Google" id="ProtNLM"/>
    </source>
</evidence>
<feature type="transmembrane region" description="Helical" evidence="6">
    <location>
        <begin position="181"/>
        <end position="205"/>
    </location>
</feature>
<evidence type="ECO:0000256" key="1">
    <source>
        <dbReference type="ARBA" id="ARBA00004141"/>
    </source>
</evidence>
<feature type="transmembrane region" description="Helical" evidence="6">
    <location>
        <begin position="260"/>
        <end position="284"/>
    </location>
</feature>
<feature type="compositionally biased region" description="Polar residues" evidence="5">
    <location>
        <begin position="471"/>
        <end position="488"/>
    </location>
</feature>
<keyword evidence="4 6" id="KW-0472">Membrane</keyword>
<feature type="transmembrane region" description="Helical" evidence="6">
    <location>
        <begin position="53"/>
        <end position="71"/>
    </location>
</feature>
<comment type="subcellular location">
    <subcellularLocation>
        <location evidence="1">Membrane</location>
        <topology evidence="1">Multi-pass membrane protein</topology>
    </subcellularLocation>
</comment>
<dbReference type="EMBL" id="JAFCIX010000576">
    <property type="protein sequence ID" value="KAH6586105.1"/>
    <property type="molecule type" value="Genomic_DNA"/>
</dbReference>
<feature type="transmembrane region" description="Helical" evidence="6">
    <location>
        <begin position="226"/>
        <end position="248"/>
    </location>
</feature>
<dbReference type="Pfam" id="PF03619">
    <property type="entry name" value="Solute_trans_a"/>
    <property type="match status" value="1"/>
</dbReference>
<keyword evidence="3 6" id="KW-1133">Transmembrane helix</keyword>
<dbReference type="InterPro" id="IPR005178">
    <property type="entry name" value="Ostalpha/TMEM184C"/>
</dbReference>
<gene>
    <name evidence="7" type="ORF">BASA50_000810</name>
</gene>
<evidence type="ECO:0000256" key="3">
    <source>
        <dbReference type="ARBA" id="ARBA00022989"/>
    </source>
</evidence>
<feature type="region of interest" description="Disordered" evidence="5">
    <location>
        <begin position="359"/>
        <end position="390"/>
    </location>
</feature>
<feature type="compositionally biased region" description="Polar residues" evidence="5">
    <location>
        <begin position="359"/>
        <end position="377"/>
    </location>
</feature>
<keyword evidence="2 6" id="KW-0812">Transmembrane</keyword>
<evidence type="ECO:0000256" key="5">
    <source>
        <dbReference type="SAM" id="MobiDB-lite"/>
    </source>
</evidence>
<evidence type="ECO:0000256" key="4">
    <source>
        <dbReference type="ARBA" id="ARBA00023136"/>
    </source>
</evidence>
<feature type="region of interest" description="Disordered" evidence="5">
    <location>
        <begin position="461"/>
        <end position="498"/>
    </location>
</feature>
<keyword evidence="8" id="KW-1185">Reference proteome</keyword>
<proteinExistence type="predicted"/>
<evidence type="ECO:0000313" key="8">
    <source>
        <dbReference type="Proteomes" id="UP001648503"/>
    </source>
</evidence>
<feature type="transmembrane region" description="Helical" evidence="6">
    <location>
        <begin position="91"/>
        <end position="111"/>
    </location>
</feature>
<feature type="transmembrane region" description="Helical" evidence="6">
    <location>
        <begin position="148"/>
        <end position="169"/>
    </location>
</feature>
<accession>A0ABQ8ET38</accession>
<comment type="caution">
    <text evidence="7">The sequence shown here is derived from an EMBL/GenBank/DDBJ whole genome shotgun (WGS) entry which is preliminary data.</text>
</comment>
<name>A0ABQ8ET38_9FUNG</name>